<evidence type="ECO:0000256" key="6">
    <source>
        <dbReference type="PROSITE-ProRule" id="PRU00169"/>
    </source>
</evidence>
<evidence type="ECO:0000313" key="10">
    <source>
        <dbReference type="EMBL" id="SHH67757.1"/>
    </source>
</evidence>
<evidence type="ECO:0000313" key="11">
    <source>
        <dbReference type="Proteomes" id="UP000184071"/>
    </source>
</evidence>
<evidence type="ECO:0000259" key="8">
    <source>
        <dbReference type="PROSITE" id="PS50110"/>
    </source>
</evidence>
<dbReference type="PROSITE" id="PS50110">
    <property type="entry name" value="RESPONSE_REGULATORY"/>
    <property type="match status" value="1"/>
</dbReference>
<dbReference type="Gene3D" id="1.10.10.10">
    <property type="entry name" value="Winged helix-like DNA-binding domain superfamily/Winged helix DNA-binding domain"/>
    <property type="match status" value="1"/>
</dbReference>
<dbReference type="GO" id="GO:0000156">
    <property type="term" value="F:phosphorelay response regulator activity"/>
    <property type="evidence" value="ECO:0007669"/>
    <property type="project" value="TreeGrafter"/>
</dbReference>
<evidence type="ECO:0000259" key="9">
    <source>
        <dbReference type="PROSITE" id="PS51755"/>
    </source>
</evidence>
<dbReference type="InterPro" id="IPR011006">
    <property type="entry name" value="CheY-like_superfamily"/>
</dbReference>
<evidence type="ECO:0000256" key="2">
    <source>
        <dbReference type="ARBA" id="ARBA00023012"/>
    </source>
</evidence>
<dbReference type="Gene3D" id="3.40.50.2300">
    <property type="match status" value="1"/>
</dbReference>
<dbReference type="SUPFAM" id="SSF52172">
    <property type="entry name" value="CheY-like"/>
    <property type="match status" value="1"/>
</dbReference>
<keyword evidence="2" id="KW-0902">Two-component regulatory system</keyword>
<dbReference type="GO" id="GO:0000976">
    <property type="term" value="F:transcription cis-regulatory region binding"/>
    <property type="evidence" value="ECO:0007669"/>
    <property type="project" value="TreeGrafter"/>
</dbReference>
<dbReference type="OrthoDB" id="9790442at2"/>
<dbReference type="AlphaFoldDB" id="A0A1M5UXH4"/>
<feature type="domain" description="OmpR/PhoB-type" evidence="9">
    <location>
        <begin position="126"/>
        <end position="224"/>
    </location>
</feature>
<dbReference type="RefSeq" id="WP_073417636.1">
    <property type="nucleotide sequence ID" value="NZ_FQWC01000009.1"/>
</dbReference>
<dbReference type="Proteomes" id="UP000184071">
    <property type="component" value="Unassembled WGS sequence"/>
</dbReference>
<feature type="domain" description="Response regulatory" evidence="8">
    <location>
        <begin position="2"/>
        <end position="116"/>
    </location>
</feature>
<dbReference type="SMART" id="SM00862">
    <property type="entry name" value="Trans_reg_C"/>
    <property type="match status" value="1"/>
</dbReference>
<dbReference type="GO" id="GO:0005829">
    <property type="term" value="C:cytosol"/>
    <property type="evidence" value="ECO:0007669"/>
    <property type="project" value="TreeGrafter"/>
</dbReference>
<dbReference type="GO" id="GO:0006355">
    <property type="term" value="P:regulation of DNA-templated transcription"/>
    <property type="evidence" value="ECO:0007669"/>
    <property type="project" value="InterPro"/>
</dbReference>
<dbReference type="CDD" id="cd00383">
    <property type="entry name" value="trans_reg_C"/>
    <property type="match status" value="1"/>
</dbReference>
<dbReference type="EMBL" id="FQWC01000009">
    <property type="protein sequence ID" value="SHH67757.1"/>
    <property type="molecule type" value="Genomic_DNA"/>
</dbReference>
<dbReference type="InterPro" id="IPR001867">
    <property type="entry name" value="OmpR/PhoB-type_DNA-bd"/>
</dbReference>
<reference evidence="11" key="1">
    <citation type="submission" date="2016-11" db="EMBL/GenBank/DDBJ databases">
        <authorList>
            <person name="Varghese N."/>
            <person name="Submissions S."/>
        </authorList>
    </citation>
    <scope>NUCLEOTIDE SEQUENCE [LARGE SCALE GENOMIC DNA]</scope>
    <source>
        <strain evidence="11">DSM 17963</strain>
    </source>
</reference>
<evidence type="ECO:0000256" key="3">
    <source>
        <dbReference type="ARBA" id="ARBA00023015"/>
    </source>
</evidence>
<dbReference type="InterPro" id="IPR036388">
    <property type="entry name" value="WH-like_DNA-bd_sf"/>
</dbReference>
<dbReference type="PROSITE" id="PS51755">
    <property type="entry name" value="OMPR_PHOB"/>
    <property type="match status" value="1"/>
</dbReference>
<evidence type="ECO:0000256" key="4">
    <source>
        <dbReference type="ARBA" id="ARBA00023125"/>
    </source>
</evidence>
<proteinExistence type="predicted"/>
<dbReference type="Pfam" id="PF00072">
    <property type="entry name" value="Response_reg"/>
    <property type="match status" value="1"/>
</dbReference>
<dbReference type="Pfam" id="PF00486">
    <property type="entry name" value="Trans_reg_C"/>
    <property type="match status" value="1"/>
</dbReference>
<keyword evidence="1 6" id="KW-0597">Phosphoprotein</keyword>
<evidence type="ECO:0000256" key="5">
    <source>
        <dbReference type="ARBA" id="ARBA00023163"/>
    </source>
</evidence>
<name>A0A1M5UXH4_9FLAO</name>
<keyword evidence="3" id="KW-0805">Transcription regulation</keyword>
<gene>
    <name evidence="10" type="ORF">SAMN05443663_109198</name>
</gene>
<feature type="modified residue" description="4-aspartylphosphate" evidence="6">
    <location>
        <position position="51"/>
    </location>
</feature>
<dbReference type="PANTHER" id="PTHR48111">
    <property type="entry name" value="REGULATOR OF RPOS"/>
    <property type="match status" value="1"/>
</dbReference>
<keyword evidence="5" id="KW-0804">Transcription</keyword>
<evidence type="ECO:0000256" key="1">
    <source>
        <dbReference type="ARBA" id="ARBA00022553"/>
    </source>
</evidence>
<keyword evidence="4 7" id="KW-0238">DNA-binding</keyword>
<keyword evidence="11" id="KW-1185">Reference proteome</keyword>
<accession>A0A1M5UXH4</accession>
<dbReference type="PANTHER" id="PTHR48111:SF22">
    <property type="entry name" value="REGULATOR OF RPOS"/>
    <property type="match status" value="1"/>
</dbReference>
<organism evidence="10 11">
    <name type="scientific">Flavobacterium defluvii</name>
    <dbReference type="NCBI Taxonomy" id="370979"/>
    <lineage>
        <taxon>Bacteria</taxon>
        <taxon>Pseudomonadati</taxon>
        <taxon>Bacteroidota</taxon>
        <taxon>Flavobacteriia</taxon>
        <taxon>Flavobacteriales</taxon>
        <taxon>Flavobacteriaceae</taxon>
        <taxon>Flavobacterium</taxon>
    </lineage>
</organism>
<dbReference type="InterPro" id="IPR001789">
    <property type="entry name" value="Sig_transdc_resp-reg_receiver"/>
</dbReference>
<feature type="DNA-binding region" description="OmpR/PhoB-type" evidence="7">
    <location>
        <begin position="126"/>
        <end position="224"/>
    </location>
</feature>
<evidence type="ECO:0000256" key="7">
    <source>
        <dbReference type="PROSITE-ProRule" id="PRU01091"/>
    </source>
</evidence>
<protein>
    <submittedName>
        <fullName evidence="10">DNA-binding response regulator, OmpR family, contains REC and winged-helix (WHTH) domain</fullName>
    </submittedName>
</protein>
<sequence>MKILLLEDDFTLSKEISAFFKNKEFECVPYYDGSLLLKKYFPYEYDLIILDINVPGKNGIDVCKGIREIDKKTPIIMLTAFSEIEDKLSSFDNGADDYLVKPFHFDELFARISSLLRRKEIPQQVEKKIIVENLEILEEEMKVFRSGEEIKLTPKEFKLILILAHAKGKVLSKQFIAEKLWDYHIETNQNTIEVYINFLRKKIDKDHETKLIRTKIGYGYYLSSEE</sequence>
<dbReference type="Gene3D" id="6.10.250.690">
    <property type="match status" value="1"/>
</dbReference>
<dbReference type="SMART" id="SM00448">
    <property type="entry name" value="REC"/>
    <property type="match status" value="1"/>
</dbReference>
<dbReference type="GO" id="GO:0032993">
    <property type="term" value="C:protein-DNA complex"/>
    <property type="evidence" value="ECO:0007669"/>
    <property type="project" value="TreeGrafter"/>
</dbReference>
<dbReference type="InterPro" id="IPR039420">
    <property type="entry name" value="WalR-like"/>
</dbReference>
<dbReference type="STRING" id="370979.SAMN05443663_109198"/>